<feature type="signal peptide" evidence="1">
    <location>
        <begin position="1"/>
        <end position="26"/>
    </location>
</feature>
<proteinExistence type="predicted"/>
<dbReference type="Gene3D" id="3.90.1420.10">
    <property type="entry name" value="Rubisco LSMT, substrate-binding domain"/>
    <property type="match status" value="1"/>
</dbReference>
<dbReference type="InterPro" id="IPR015353">
    <property type="entry name" value="Rubisco_LSMT_subst-bd"/>
</dbReference>
<name>A0A9W7B6M8_9STRA</name>
<evidence type="ECO:0000313" key="3">
    <source>
        <dbReference type="EMBL" id="GMH85154.1"/>
    </source>
</evidence>
<feature type="domain" description="Rubisco LSMT substrate-binding" evidence="2">
    <location>
        <begin position="262"/>
        <end position="353"/>
    </location>
</feature>
<evidence type="ECO:0000259" key="2">
    <source>
        <dbReference type="Pfam" id="PF09273"/>
    </source>
</evidence>
<dbReference type="InterPro" id="IPR036464">
    <property type="entry name" value="Rubisco_LSMT_subst-bd_sf"/>
</dbReference>
<comment type="caution">
    <text evidence="3">The sequence shown here is derived from an EMBL/GenBank/DDBJ whole genome shotgun (WGS) entry which is preliminary data.</text>
</comment>
<gene>
    <name evidence="3" type="ORF">TrVE_jg14237</name>
</gene>
<dbReference type="Pfam" id="PF09273">
    <property type="entry name" value="Rubis-subs-bind"/>
    <property type="match status" value="1"/>
</dbReference>
<keyword evidence="1" id="KW-0732">Signal</keyword>
<dbReference type="SUPFAM" id="SSF81822">
    <property type="entry name" value="RuBisCo LSMT C-terminal, substrate-binding domain"/>
    <property type="match status" value="1"/>
</dbReference>
<dbReference type="Proteomes" id="UP001165160">
    <property type="component" value="Unassembled WGS sequence"/>
</dbReference>
<reference evidence="4" key="1">
    <citation type="journal article" date="2023" name="Commun. Biol.">
        <title>Genome analysis of Parmales, the sister group of diatoms, reveals the evolutionary specialization of diatoms from phago-mixotrophs to photoautotrophs.</title>
        <authorList>
            <person name="Ban H."/>
            <person name="Sato S."/>
            <person name="Yoshikawa S."/>
            <person name="Yamada K."/>
            <person name="Nakamura Y."/>
            <person name="Ichinomiya M."/>
            <person name="Sato N."/>
            <person name="Blanc-Mathieu R."/>
            <person name="Endo H."/>
            <person name="Kuwata A."/>
            <person name="Ogata H."/>
        </authorList>
    </citation>
    <scope>NUCLEOTIDE SEQUENCE [LARGE SCALE GENOMIC DNA]</scope>
    <source>
        <strain evidence="4">NIES 3699</strain>
    </source>
</reference>
<protein>
    <recommendedName>
        <fullName evidence="2">Rubisco LSMT substrate-binding domain-containing protein</fullName>
    </recommendedName>
</protein>
<dbReference type="AlphaFoldDB" id="A0A9W7B6M8"/>
<evidence type="ECO:0000256" key="1">
    <source>
        <dbReference type="SAM" id="SignalP"/>
    </source>
</evidence>
<dbReference type="EMBL" id="BRXX01000045">
    <property type="protein sequence ID" value="GMH85154.1"/>
    <property type="molecule type" value="Genomic_DNA"/>
</dbReference>
<keyword evidence="4" id="KW-1185">Reference proteome</keyword>
<sequence>MRLSSSNTITITRLACFLLLSSSVRFTTTVDGYSFLLSSSLSAASVGAKLSEFLDCTQFDCNAAAANDINNNGVLLTLDKGGTVQYPASNLIEETDDEVIADEYYLPASKILHSFLQSDLPLPQLPDLPDDLNDLTSSSTTNLDFTLTDIKSDHATYSSTSPSPPPLPLYLNLHRHLSSRLLYLSSTLCLEPVSLYSPLSSSPVRSLKTSGLLGPKKVTIKKSLQQEINQDRTISDYCWKYFECELPSYNLERTGLTFYLDDDDRFYDDKLDILSQRSLLETFDLAVDVSNFSFDWSVMRLLAVGGEDAFLLESVFRENVWEIMEEPVSLNNERAVLSMILAEAKVSLDRLSSSTISSSRLQQIASWEIENLNAIVEECEREMEGLEGKLYYQERRIRELNLDSAWDLEGNEGESGGGDFEW</sequence>
<accession>A0A9W7B6M8</accession>
<organism evidence="3 4">
    <name type="scientific">Triparma verrucosa</name>
    <dbReference type="NCBI Taxonomy" id="1606542"/>
    <lineage>
        <taxon>Eukaryota</taxon>
        <taxon>Sar</taxon>
        <taxon>Stramenopiles</taxon>
        <taxon>Ochrophyta</taxon>
        <taxon>Bolidophyceae</taxon>
        <taxon>Parmales</taxon>
        <taxon>Triparmaceae</taxon>
        <taxon>Triparma</taxon>
    </lineage>
</organism>
<feature type="chain" id="PRO_5040858493" description="Rubisco LSMT substrate-binding domain-containing protein" evidence="1">
    <location>
        <begin position="27"/>
        <end position="422"/>
    </location>
</feature>
<evidence type="ECO:0000313" key="4">
    <source>
        <dbReference type="Proteomes" id="UP001165160"/>
    </source>
</evidence>